<dbReference type="RefSeq" id="WP_130917122.1">
    <property type="nucleotide sequence ID" value="NZ_JADLPI010000011.1"/>
</dbReference>
<dbReference type="PROSITE" id="PS00383">
    <property type="entry name" value="TYR_PHOSPHATASE_1"/>
    <property type="match status" value="1"/>
</dbReference>
<evidence type="ECO:0000256" key="1">
    <source>
        <dbReference type="ARBA" id="ARBA00009580"/>
    </source>
</evidence>
<comment type="similarity">
    <text evidence="1">Belongs to the protein-tyrosine phosphatase family.</text>
</comment>
<organism evidence="4 5">
    <name type="scientific">Nocardia cyriacigeorgica</name>
    <dbReference type="NCBI Taxonomy" id="135487"/>
    <lineage>
        <taxon>Bacteria</taxon>
        <taxon>Bacillati</taxon>
        <taxon>Actinomycetota</taxon>
        <taxon>Actinomycetes</taxon>
        <taxon>Mycobacteriales</taxon>
        <taxon>Nocardiaceae</taxon>
        <taxon>Nocardia</taxon>
    </lineage>
</organism>
<protein>
    <submittedName>
        <fullName evidence="4">Tyrosine-protein phosphatase</fullName>
        <ecNumber evidence="4">3.1.3.48</ecNumber>
    </submittedName>
</protein>
<dbReference type="InterPro" id="IPR016130">
    <property type="entry name" value="Tyr_Pase_AS"/>
</dbReference>
<sequence length="275" mass="28936">MVHRSTMVGYGLRVPIALVAGAAIAFGPAAAIAPADPPSASSALAIDRSLHLEGARNARDLGGYRTVDGRTVRTGLVFRTDQLDHLTPADLAELTERKVRDVDDLRTVYERALAPDRVPAGARANWYDVIGGAPLPQLVSSLAGGAEMYRAFITAPGANAAIASVLRDVIENARAADGGAVLFHCTAGKDRTGWTAAVLLSVLGVDRATVTEDYLLSNRYRGAEPGDLLNGVDAAWLDAAFDQATATYGSFDNYVRTGLGLTDTEIATLKARMLA</sequence>
<dbReference type="Pfam" id="PF13350">
    <property type="entry name" value="Y_phosphatase3"/>
    <property type="match status" value="1"/>
</dbReference>
<proteinExistence type="inferred from homology"/>
<dbReference type="InterPro" id="IPR026893">
    <property type="entry name" value="Tyr/Ser_Pase_IphP-type"/>
</dbReference>
<name>A0A4U8VXZ5_9NOCA</name>
<dbReference type="EMBL" id="LR215973">
    <property type="protein sequence ID" value="VFA98546.1"/>
    <property type="molecule type" value="Genomic_DNA"/>
</dbReference>
<dbReference type="EC" id="3.1.3.48" evidence="4"/>
<dbReference type="InterPro" id="IPR000387">
    <property type="entry name" value="Tyr_Pase_dom"/>
</dbReference>
<gene>
    <name evidence="4" type="primary">iphP_1</name>
    <name evidence="4" type="ORF">NCTC10797_02318</name>
</gene>
<accession>A0A4U8VXZ5</accession>
<feature type="domain" description="Tyrosine specific protein phosphatases" evidence="3">
    <location>
        <begin position="160"/>
        <end position="200"/>
    </location>
</feature>
<dbReference type="AlphaFoldDB" id="A0A4U8VXZ5"/>
<evidence type="ECO:0000313" key="4">
    <source>
        <dbReference type="EMBL" id="VFA98546.1"/>
    </source>
</evidence>
<dbReference type="Gene3D" id="3.90.190.10">
    <property type="entry name" value="Protein tyrosine phosphatase superfamily"/>
    <property type="match status" value="1"/>
</dbReference>
<dbReference type="PANTHER" id="PTHR31126">
    <property type="entry name" value="TYROSINE-PROTEIN PHOSPHATASE"/>
    <property type="match status" value="1"/>
</dbReference>
<evidence type="ECO:0000313" key="5">
    <source>
        <dbReference type="Proteomes" id="UP000290439"/>
    </source>
</evidence>
<reference evidence="4 5" key="1">
    <citation type="submission" date="2019-02" db="EMBL/GenBank/DDBJ databases">
        <authorList>
            <consortium name="Pathogen Informatics"/>
        </authorList>
    </citation>
    <scope>NUCLEOTIDE SEQUENCE [LARGE SCALE GENOMIC DNA]</scope>
    <source>
        <strain evidence="4 5">3012STDY6756504</strain>
    </source>
</reference>
<dbReference type="InterPro" id="IPR029021">
    <property type="entry name" value="Prot-tyrosine_phosphatase-like"/>
</dbReference>
<evidence type="ECO:0000259" key="3">
    <source>
        <dbReference type="PROSITE" id="PS50056"/>
    </source>
</evidence>
<evidence type="ECO:0000256" key="2">
    <source>
        <dbReference type="SAM" id="SignalP"/>
    </source>
</evidence>
<feature type="signal peptide" evidence="2">
    <location>
        <begin position="1"/>
        <end position="25"/>
    </location>
</feature>
<dbReference type="PROSITE" id="PS50056">
    <property type="entry name" value="TYR_PHOSPHATASE_2"/>
    <property type="match status" value="1"/>
</dbReference>
<dbReference type="PANTHER" id="PTHR31126:SF1">
    <property type="entry name" value="TYROSINE SPECIFIC PROTEIN PHOSPHATASES DOMAIN-CONTAINING PROTEIN"/>
    <property type="match status" value="1"/>
</dbReference>
<keyword evidence="2" id="KW-0732">Signal</keyword>
<dbReference type="SUPFAM" id="SSF52799">
    <property type="entry name" value="(Phosphotyrosine protein) phosphatases II"/>
    <property type="match status" value="1"/>
</dbReference>
<dbReference type="GO" id="GO:0004725">
    <property type="term" value="F:protein tyrosine phosphatase activity"/>
    <property type="evidence" value="ECO:0007669"/>
    <property type="project" value="UniProtKB-EC"/>
</dbReference>
<keyword evidence="4" id="KW-0378">Hydrolase</keyword>
<feature type="chain" id="PRO_5039017231" evidence="2">
    <location>
        <begin position="26"/>
        <end position="275"/>
    </location>
</feature>
<dbReference type="Proteomes" id="UP000290439">
    <property type="component" value="Chromosome"/>
</dbReference>